<evidence type="ECO:0000313" key="3">
    <source>
        <dbReference type="EMBL" id="CUS35537.1"/>
    </source>
</evidence>
<keyword evidence="1" id="KW-0812">Transmembrane</keyword>
<dbReference type="EMBL" id="CZQA01000008">
    <property type="protein sequence ID" value="CUS35537.1"/>
    <property type="molecule type" value="Genomic_DNA"/>
</dbReference>
<keyword evidence="1" id="KW-0472">Membrane</keyword>
<evidence type="ECO:0000313" key="4">
    <source>
        <dbReference type="Proteomes" id="UP000199032"/>
    </source>
</evidence>
<evidence type="ECO:0000259" key="2">
    <source>
        <dbReference type="Pfam" id="PF03781"/>
    </source>
</evidence>
<dbReference type="InterPro" id="IPR042095">
    <property type="entry name" value="SUMF_sf"/>
</dbReference>
<dbReference type="InterPro" id="IPR005532">
    <property type="entry name" value="SUMF_dom"/>
</dbReference>
<dbReference type="STRING" id="1742972.COMA1_20327"/>
<keyword evidence="1" id="KW-1133">Transmembrane helix</keyword>
<keyword evidence="4" id="KW-1185">Reference proteome</keyword>
<dbReference type="InterPro" id="IPR016187">
    <property type="entry name" value="CTDL_fold"/>
</dbReference>
<reference evidence="3 4" key="1">
    <citation type="submission" date="2015-10" db="EMBL/GenBank/DDBJ databases">
        <authorList>
            <person name="Gilbert D.G."/>
        </authorList>
    </citation>
    <scope>NUCLEOTIDE SEQUENCE [LARGE SCALE GENOMIC DNA]</scope>
    <source>
        <strain evidence="3">COMA1</strain>
    </source>
</reference>
<feature type="domain" description="Sulfatase-modifying factor enzyme-like" evidence="2">
    <location>
        <begin position="76"/>
        <end position="299"/>
    </location>
</feature>
<proteinExistence type="predicted"/>
<protein>
    <recommendedName>
        <fullName evidence="2">Sulfatase-modifying factor enzyme-like domain-containing protein</fullName>
    </recommendedName>
</protein>
<dbReference type="InterPro" id="IPR051043">
    <property type="entry name" value="Sulfatase_Mod_Factor_Kinase"/>
</dbReference>
<accession>A0A0S4LCT4</accession>
<organism evidence="3 4">
    <name type="scientific">Candidatus Nitrospira nitrosa</name>
    <dbReference type="NCBI Taxonomy" id="1742972"/>
    <lineage>
        <taxon>Bacteria</taxon>
        <taxon>Pseudomonadati</taxon>
        <taxon>Nitrospirota</taxon>
        <taxon>Nitrospiria</taxon>
        <taxon>Nitrospirales</taxon>
        <taxon>Nitrospiraceae</taxon>
        <taxon>Nitrospira</taxon>
    </lineage>
</organism>
<dbReference type="GO" id="GO:0120147">
    <property type="term" value="F:formylglycine-generating oxidase activity"/>
    <property type="evidence" value="ECO:0007669"/>
    <property type="project" value="TreeGrafter"/>
</dbReference>
<feature type="transmembrane region" description="Helical" evidence="1">
    <location>
        <begin position="12"/>
        <end position="33"/>
    </location>
</feature>
<dbReference type="PANTHER" id="PTHR23150">
    <property type="entry name" value="SULFATASE MODIFYING FACTOR 1, 2"/>
    <property type="match status" value="1"/>
</dbReference>
<name>A0A0S4LCT4_9BACT</name>
<dbReference type="PANTHER" id="PTHR23150:SF19">
    <property type="entry name" value="FORMYLGLYCINE-GENERATING ENZYME"/>
    <property type="match status" value="1"/>
</dbReference>
<dbReference type="Gene3D" id="3.90.1580.10">
    <property type="entry name" value="paralog of FGE (formylglycine-generating enzyme)"/>
    <property type="match status" value="1"/>
</dbReference>
<gene>
    <name evidence="3" type="ORF">COMA1_20327</name>
</gene>
<dbReference type="SUPFAM" id="SSF56436">
    <property type="entry name" value="C-type lectin-like"/>
    <property type="match status" value="1"/>
</dbReference>
<sequence>MIVEVFVENKGVLVGSIIFVFASFFLMIGLLAYESYKAKQMKQLAASVASEARPTASSLPSQDFSMYKTRIGDEGREMVQVPEGPFTMGSNDGDPDEAPEHQVYLKGFYIDRNEVTQQEYQRFAKMTKRGMPRIEVFDDDQSKILKPEFAAMSVSWDEAIAYCKWAGKRLPTEAEWEKAGRGESKRRYPWGDKFVVNAANVDGTEDGYKYLAPSGVFEGGRSPYGIHDMTGNVAEWVEDSYDEHYYKKSPFRDPKGPDNADLKVVRGGSWRETEHQARLSKRFAAKHWRTDVTIGVRCASDLDPASAGS</sequence>
<evidence type="ECO:0000256" key="1">
    <source>
        <dbReference type="SAM" id="Phobius"/>
    </source>
</evidence>
<dbReference type="Proteomes" id="UP000199032">
    <property type="component" value="Unassembled WGS sequence"/>
</dbReference>
<dbReference type="Pfam" id="PF03781">
    <property type="entry name" value="FGE-sulfatase"/>
    <property type="match status" value="1"/>
</dbReference>
<dbReference type="AlphaFoldDB" id="A0A0S4LCT4"/>